<organism evidence="3 4">
    <name type="scientific">Thiothrix lacustris</name>
    <dbReference type="NCBI Taxonomy" id="525917"/>
    <lineage>
        <taxon>Bacteria</taxon>
        <taxon>Pseudomonadati</taxon>
        <taxon>Pseudomonadota</taxon>
        <taxon>Gammaproteobacteria</taxon>
        <taxon>Thiotrichales</taxon>
        <taxon>Thiotrichaceae</taxon>
        <taxon>Thiothrix</taxon>
    </lineage>
</organism>
<evidence type="ECO:0000313" key="3">
    <source>
        <dbReference type="EMBL" id="OQX04050.1"/>
    </source>
</evidence>
<dbReference type="SUPFAM" id="SSF55874">
    <property type="entry name" value="ATPase domain of HSP90 chaperone/DNA topoisomerase II/histidine kinase"/>
    <property type="match status" value="1"/>
</dbReference>
<keyword evidence="1" id="KW-0812">Transmembrane</keyword>
<feature type="domain" description="Histidine kinase" evidence="2">
    <location>
        <begin position="107"/>
        <end position="320"/>
    </location>
</feature>
<name>A0A1Y1QF53_9GAMM</name>
<dbReference type="AlphaFoldDB" id="A0A1Y1QF53"/>
<keyword evidence="1" id="KW-0472">Membrane</keyword>
<gene>
    <name evidence="3" type="ORF">BWK73_37475</name>
</gene>
<comment type="caution">
    <text evidence="3">The sequence shown here is derived from an EMBL/GenBank/DDBJ whole genome shotgun (WGS) entry which is preliminary data.</text>
</comment>
<evidence type="ECO:0000313" key="4">
    <source>
        <dbReference type="Proteomes" id="UP000192491"/>
    </source>
</evidence>
<dbReference type="InterPro" id="IPR036890">
    <property type="entry name" value="HATPase_C_sf"/>
</dbReference>
<feature type="transmembrane region" description="Helical" evidence="1">
    <location>
        <begin position="20"/>
        <end position="44"/>
    </location>
</feature>
<dbReference type="Gene3D" id="3.30.565.10">
    <property type="entry name" value="Histidine kinase-like ATPase, C-terminal domain"/>
    <property type="match status" value="1"/>
</dbReference>
<dbReference type="InterPro" id="IPR003594">
    <property type="entry name" value="HATPase_dom"/>
</dbReference>
<dbReference type="CDD" id="cd00075">
    <property type="entry name" value="HATPase"/>
    <property type="match status" value="1"/>
</dbReference>
<reference evidence="3 4" key="1">
    <citation type="submission" date="2017-01" db="EMBL/GenBank/DDBJ databases">
        <title>Novel large sulfur bacteria in the metagenomes of groundwater-fed chemosynthetic microbial mats in the Lake Huron basin.</title>
        <authorList>
            <person name="Sharrar A.M."/>
            <person name="Flood B.E."/>
            <person name="Bailey J.V."/>
            <person name="Jones D.S."/>
            <person name="Biddanda B."/>
            <person name="Ruberg S.A."/>
            <person name="Marcus D.N."/>
            <person name="Dick G.J."/>
        </authorList>
    </citation>
    <scope>NUCLEOTIDE SEQUENCE [LARGE SCALE GENOMIC DNA]</scope>
    <source>
        <strain evidence="3">A8</strain>
    </source>
</reference>
<dbReference type="PROSITE" id="PS50109">
    <property type="entry name" value="HIS_KIN"/>
    <property type="match status" value="1"/>
</dbReference>
<dbReference type="Pfam" id="PF02518">
    <property type="entry name" value="HATPase_c"/>
    <property type="match status" value="1"/>
</dbReference>
<evidence type="ECO:0000259" key="2">
    <source>
        <dbReference type="PROSITE" id="PS50109"/>
    </source>
</evidence>
<keyword evidence="1" id="KW-1133">Transmembrane helix</keyword>
<accession>A0A1Y1QF53</accession>
<protein>
    <recommendedName>
        <fullName evidence="2">Histidine kinase domain-containing protein</fullName>
    </recommendedName>
</protein>
<dbReference type="EMBL" id="MTEJ01000362">
    <property type="protein sequence ID" value="OQX04050.1"/>
    <property type="molecule type" value="Genomic_DNA"/>
</dbReference>
<sequence>MQVQPPIQDEAWNAYLRRHYYRLLVQVILPMILITVVFLLGGVFCSAIPSGYWLLGYVGLAALFFRFGHVLHAELQELFAAQLHCTLIEREAHCLQRDAAVGHSVRVVTHEMNNLIGIAKMSVDNLRYSPVAMPKDIDRLEKALGYMTQVTHLILDGVGNKHATTRTISLAELQEDVRLLIGHGQSHPQVALSVVFPAEVAQYRFEERTGATYLIIHNLVKNALEAVEARFGEQLGGEVSVTAEVLDNQIVIAVKDNGVGMTAAQIEAVMRGNGQSFKVNGHGLGLGFVLGECERNGFEFEVGRGNEKGIGFKIHLIVQFDRSVDF</sequence>
<feature type="transmembrane region" description="Helical" evidence="1">
    <location>
        <begin position="50"/>
        <end position="68"/>
    </location>
</feature>
<dbReference type="SMART" id="SM00387">
    <property type="entry name" value="HATPase_c"/>
    <property type="match status" value="1"/>
</dbReference>
<evidence type="ECO:0000256" key="1">
    <source>
        <dbReference type="SAM" id="Phobius"/>
    </source>
</evidence>
<dbReference type="InterPro" id="IPR005467">
    <property type="entry name" value="His_kinase_dom"/>
</dbReference>
<dbReference type="Proteomes" id="UP000192491">
    <property type="component" value="Unassembled WGS sequence"/>
</dbReference>
<proteinExistence type="predicted"/>